<dbReference type="AlphaFoldDB" id="A0A2K1SU45"/>
<dbReference type="Proteomes" id="UP000236146">
    <property type="component" value="Unassembled WGS sequence"/>
</dbReference>
<gene>
    <name evidence="3" type="ORF">BFS05_04715</name>
</gene>
<reference evidence="3 4" key="1">
    <citation type="submission" date="2016-10" db="EMBL/GenBank/DDBJ databases">
        <authorList>
            <person name="Varghese N."/>
        </authorList>
    </citation>
    <scope>NUCLEOTIDE SEQUENCE [LARGE SCALE GENOMIC DNA]</scope>
    <source>
        <strain evidence="3 4">KA00225</strain>
    </source>
</reference>
<keyword evidence="2" id="KW-0472">Membrane</keyword>
<evidence type="ECO:0000313" key="3">
    <source>
        <dbReference type="EMBL" id="PNS43053.1"/>
    </source>
</evidence>
<evidence type="ECO:0000313" key="4">
    <source>
        <dbReference type="Proteomes" id="UP000236146"/>
    </source>
</evidence>
<accession>A0A2K1SU45</accession>
<sequence length="123" mass="13046">MFGIEEIVSGKLVEASKVAQASLPITGAAILRILIFALVVAVIGILIAIINFVVKTIRNKKMSNSNPEAVEGESEVADAASEESEASEGSETGETESSESAESFESDVDETEVFHEDPDSEEK</sequence>
<evidence type="ECO:0000256" key="2">
    <source>
        <dbReference type="SAM" id="Phobius"/>
    </source>
</evidence>
<feature type="transmembrane region" description="Helical" evidence="2">
    <location>
        <begin position="29"/>
        <end position="54"/>
    </location>
</feature>
<dbReference type="EMBL" id="MNLH01000004">
    <property type="protein sequence ID" value="PNS43053.1"/>
    <property type="molecule type" value="Genomic_DNA"/>
</dbReference>
<feature type="region of interest" description="Disordered" evidence="1">
    <location>
        <begin position="62"/>
        <end position="123"/>
    </location>
</feature>
<name>A0A2K1SU45_GARVA</name>
<evidence type="ECO:0000256" key="1">
    <source>
        <dbReference type="SAM" id="MobiDB-lite"/>
    </source>
</evidence>
<protein>
    <submittedName>
        <fullName evidence="3">Uncharacterized protein</fullName>
    </submittedName>
</protein>
<keyword evidence="2" id="KW-1133">Transmembrane helix</keyword>
<feature type="compositionally biased region" description="Basic and acidic residues" evidence="1">
    <location>
        <begin position="112"/>
        <end position="123"/>
    </location>
</feature>
<dbReference type="RefSeq" id="WP_103084845.1">
    <property type="nucleotide sequence ID" value="NZ_MNLH01000004.1"/>
</dbReference>
<proteinExistence type="predicted"/>
<feature type="compositionally biased region" description="Acidic residues" evidence="1">
    <location>
        <begin position="70"/>
        <end position="111"/>
    </location>
</feature>
<keyword evidence="2" id="KW-0812">Transmembrane</keyword>
<organism evidence="3 4">
    <name type="scientific">Gardnerella vaginalis</name>
    <dbReference type="NCBI Taxonomy" id="2702"/>
    <lineage>
        <taxon>Bacteria</taxon>
        <taxon>Bacillati</taxon>
        <taxon>Actinomycetota</taxon>
        <taxon>Actinomycetes</taxon>
        <taxon>Bifidobacteriales</taxon>
        <taxon>Bifidobacteriaceae</taxon>
        <taxon>Gardnerella</taxon>
    </lineage>
</organism>
<comment type="caution">
    <text evidence="3">The sequence shown here is derived from an EMBL/GenBank/DDBJ whole genome shotgun (WGS) entry which is preliminary data.</text>
</comment>